<gene>
    <name evidence="1" type="ORF">GCM10022197_08640</name>
</gene>
<organism evidence="1 2">
    <name type="scientific">Microlunatus spumicola</name>
    <dbReference type="NCBI Taxonomy" id="81499"/>
    <lineage>
        <taxon>Bacteria</taxon>
        <taxon>Bacillati</taxon>
        <taxon>Actinomycetota</taxon>
        <taxon>Actinomycetes</taxon>
        <taxon>Propionibacteriales</taxon>
        <taxon>Propionibacteriaceae</taxon>
        <taxon>Microlunatus</taxon>
    </lineage>
</organism>
<name>A0ABP6WWD5_9ACTN</name>
<sequence length="349" mass="38180">MDEQEVERRIASLLAGPRGRHVCAAVGVQVAPDLGWPFRPTDRADAATFVHGLAAVDPSRVAALQDPSALVDALGTAVDSAAYWQEPAGLDDLLGRPDVVGALRSVARGLVSAPAAAWWWEPLAPEVQSIVRWCEPGRRRAEAPELTGTVERLRRWRHGTVAGEAEAQGWPTSYETGVSGEWWSTPVAVNITTTSLRLGRLPAVQLELVEDAMGWERARVAPVAVLPDRSVYEIGGPSDWTDLVDRYPLEVDRSRRHDWWLATGGRGPWQIPDWYAVSQDHDAVHLTVAGYLAAAGRALPTRGGQTVLAGFDPGLAYWLTDSLGRAESATTWRRVALEDDEHRWVTETD</sequence>
<dbReference type="EMBL" id="BAAAYR010000001">
    <property type="protein sequence ID" value="GAA3555734.1"/>
    <property type="molecule type" value="Genomic_DNA"/>
</dbReference>
<comment type="caution">
    <text evidence="1">The sequence shown here is derived from an EMBL/GenBank/DDBJ whole genome shotgun (WGS) entry which is preliminary data.</text>
</comment>
<accession>A0ABP6WWD5</accession>
<protein>
    <submittedName>
        <fullName evidence="1">Uncharacterized protein</fullName>
    </submittedName>
</protein>
<evidence type="ECO:0000313" key="1">
    <source>
        <dbReference type="EMBL" id="GAA3555734.1"/>
    </source>
</evidence>
<keyword evidence="2" id="KW-1185">Reference proteome</keyword>
<proteinExistence type="predicted"/>
<evidence type="ECO:0000313" key="2">
    <source>
        <dbReference type="Proteomes" id="UP001500767"/>
    </source>
</evidence>
<reference evidence="2" key="1">
    <citation type="journal article" date="2019" name="Int. J. Syst. Evol. Microbiol.">
        <title>The Global Catalogue of Microorganisms (GCM) 10K type strain sequencing project: providing services to taxonomists for standard genome sequencing and annotation.</title>
        <authorList>
            <consortium name="The Broad Institute Genomics Platform"/>
            <consortium name="The Broad Institute Genome Sequencing Center for Infectious Disease"/>
            <person name="Wu L."/>
            <person name="Ma J."/>
        </authorList>
    </citation>
    <scope>NUCLEOTIDE SEQUENCE [LARGE SCALE GENOMIC DNA]</scope>
    <source>
        <strain evidence="2">JCM 16540</strain>
    </source>
</reference>
<dbReference type="RefSeq" id="WP_204912079.1">
    <property type="nucleotide sequence ID" value="NZ_BAAAYR010000001.1"/>
</dbReference>
<dbReference type="Proteomes" id="UP001500767">
    <property type="component" value="Unassembled WGS sequence"/>
</dbReference>